<keyword evidence="1" id="KW-0472">Membrane</keyword>
<dbReference type="Proteomes" id="UP000321726">
    <property type="component" value="Unassembled WGS sequence"/>
</dbReference>
<protein>
    <submittedName>
        <fullName evidence="3">Uncharacterized protein</fullName>
    </submittedName>
</protein>
<sequence>MRSLLIIVIGLLVVRLMRYLAPGGRYAAMWGFSLVWLLVCAWNLSVGLSHGYALGEELLVHAFLFAIPVGFGWWKVAGRTS</sequence>
<proteinExistence type="predicted"/>
<gene>
    <name evidence="2" type="ORF">HCU01_22140</name>
    <name evidence="3" type="ORF">SAMN05660971_03058</name>
</gene>
<dbReference type="EMBL" id="FRCA01000008">
    <property type="protein sequence ID" value="SHM46544.1"/>
    <property type="molecule type" value="Genomic_DNA"/>
</dbReference>
<keyword evidence="5" id="KW-1185">Reference proteome</keyword>
<evidence type="ECO:0000313" key="2">
    <source>
        <dbReference type="EMBL" id="GEN24265.1"/>
    </source>
</evidence>
<dbReference type="OrthoDB" id="5987065at2"/>
<dbReference type="RefSeq" id="WP_073436078.1">
    <property type="nucleotide sequence ID" value="NZ_BJXU01000085.1"/>
</dbReference>
<accession>A0A1M7J0D4</accession>
<evidence type="ECO:0000313" key="5">
    <source>
        <dbReference type="Proteomes" id="UP000321726"/>
    </source>
</evidence>
<name>A0A1M7J0D4_9GAMM</name>
<dbReference type="Proteomes" id="UP000184123">
    <property type="component" value="Unassembled WGS sequence"/>
</dbReference>
<evidence type="ECO:0000313" key="4">
    <source>
        <dbReference type="Proteomes" id="UP000184123"/>
    </source>
</evidence>
<keyword evidence="1" id="KW-0812">Transmembrane</keyword>
<evidence type="ECO:0000256" key="1">
    <source>
        <dbReference type="SAM" id="Phobius"/>
    </source>
</evidence>
<dbReference type="STRING" id="44933.SAMN05660971_03058"/>
<organism evidence="3 4">
    <name type="scientific">Halomonas cupida</name>
    <dbReference type="NCBI Taxonomy" id="44933"/>
    <lineage>
        <taxon>Bacteria</taxon>
        <taxon>Pseudomonadati</taxon>
        <taxon>Pseudomonadota</taxon>
        <taxon>Gammaproteobacteria</taxon>
        <taxon>Oceanospirillales</taxon>
        <taxon>Halomonadaceae</taxon>
        <taxon>Halomonas</taxon>
    </lineage>
</organism>
<evidence type="ECO:0000313" key="3">
    <source>
        <dbReference type="EMBL" id="SHM46544.1"/>
    </source>
</evidence>
<reference evidence="3 4" key="1">
    <citation type="submission" date="2016-11" db="EMBL/GenBank/DDBJ databases">
        <authorList>
            <person name="Jaros S."/>
            <person name="Januszkiewicz K."/>
            <person name="Wedrychowicz H."/>
        </authorList>
    </citation>
    <scope>NUCLEOTIDE SEQUENCE [LARGE SCALE GENOMIC DNA]</scope>
    <source>
        <strain evidence="3 4">DSM 4740</strain>
    </source>
</reference>
<keyword evidence="1" id="KW-1133">Transmembrane helix</keyword>
<feature type="transmembrane region" description="Helical" evidence="1">
    <location>
        <begin position="28"/>
        <end position="46"/>
    </location>
</feature>
<dbReference type="EMBL" id="BJXU01000085">
    <property type="protein sequence ID" value="GEN24265.1"/>
    <property type="molecule type" value="Genomic_DNA"/>
</dbReference>
<dbReference type="AlphaFoldDB" id="A0A1M7J0D4"/>
<feature type="transmembrane region" description="Helical" evidence="1">
    <location>
        <begin position="58"/>
        <end position="76"/>
    </location>
</feature>
<reference evidence="2 5" key="2">
    <citation type="submission" date="2019-07" db="EMBL/GenBank/DDBJ databases">
        <title>Whole genome shotgun sequence of Halomonas cupida NBRC 102219.</title>
        <authorList>
            <person name="Hosoyama A."/>
            <person name="Uohara A."/>
            <person name="Ohji S."/>
            <person name="Ichikawa N."/>
        </authorList>
    </citation>
    <scope>NUCLEOTIDE SEQUENCE [LARGE SCALE GENOMIC DNA]</scope>
    <source>
        <strain evidence="2 5">NBRC 102219</strain>
    </source>
</reference>